<comment type="caution">
    <text evidence="3">The sequence shown here is derived from an EMBL/GenBank/DDBJ whole genome shotgun (WGS) entry which is preliminary data.</text>
</comment>
<feature type="transmembrane region" description="Helical" evidence="2">
    <location>
        <begin position="115"/>
        <end position="133"/>
    </location>
</feature>
<feature type="transmembrane region" description="Helical" evidence="2">
    <location>
        <begin position="327"/>
        <end position="346"/>
    </location>
</feature>
<feature type="transmembrane region" description="Helical" evidence="2">
    <location>
        <begin position="181"/>
        <end position="206"/>
    </location>
</feature>
<sequence length="487" mass="53113">MWKRATTIAMAFVGLTVGAGFASGQEMMQYFVAFGTNGLWGVVLASVVMIASGLAVLSIASYLQADEHSEVFDVITRSWVSKILDIAVMITLFCTGFVMFAGAGANLNQQFGLEVWIGAVIMVALTLGVGMLDADKVSRVIGMITPFIIVFLLGAGIYTLFTTDTSMSEAAQYTTELSTSLPHWSISALNYVGFCVMVAVSMSIVIGGSYLNPREAGIGGLMGGSIYAGLLTLVTFALFFKVKDVGHEDMPTLAIVNDIHPVLGTVMAIIIYAMIFNTAIGMFYALGRRLTRNTPHRFRLVFIVTVLIGFGLSFFGFKALVGSIYPALGYVGIALIVILCGAYLAGRNKLMEESKRRGRIRKLARRKMHPNKKFTTADQKKLDRALANSNISNVDLQESVRDDIVEELVSDDNVEFTEDDAERIVEKDNERLEKLSEIEEASDDDNPRETARDSFPGEATATAPKKLAGQTKNAFKRVAHPKPKKEK</sequence>
<evidence type="ECO:0000256" key="2">
    <source>
        <dbReference type="SAM" id="Phobius"/>
    </source>
</evidence>
<evidence type="ECO:0000313" key="4">
    <source>
        <dbReference type="Proteomes" id="UP001223646"/>
    </source>
</evidence>
<keyword evidence="2" id="KW-0472">Membrane</keyword>
<feature type="region of interest" description="Disordered" evidence="1">
    <location>
        <begin position="427"/>
        <end position="487"/>
    </location>
</feature>
<name>A0AAW9STK6_CORAY</name>
<evidence type="ECO:0008006" key="5">
    <source>
        <dbReference type="Google" id="ProtNLM"/>
    </source>
</evidence>
<keyword evidence="2" id="KW-0812">Transmembrane</keyword>
<gene>
    <name evidence="3" type="ORF">QP460_001455</name>
</gene>
<feature type="compositionally biased region" description="Basic residues" evidence="1">
    <location>
        <begin position="474"/>
        <end position="487"/>
    </location>
</feature>
<dbReference type="AlphaFoldDB" id="A0AAW9STK6"/>
<feature type="transmembrane region" description="Helical" evidence="2">
    <location>
        <begin position="298"/>
        <end position="321"/>
    </location>
</feature>
<organism evidence="3 4">
    <name type="scientific">Corynebacterium amycolatum</name>
    <dbReference type="NCBI Taxonomy" id="43765"/>
    <lineage>
        <taxon>Bacteria</taxon>
        <taxon>Bacillati</taxon>
        <taxon>Actinomycetota</taxon>
        <taxon>Actinomycetes</taxon>
        <taxon>Mycobacteriales</taxon>
        <taxon>Corynebacteriaceae</taxon>
        <taxon>Corynebacterium</taxon>
    </lineage>
</organism>
<dbReference type="Proteomes" id="UP001223646">
    <property type="component" value="Unassembled WGS sequence"/>
</dbReference>
<feature type="transmembrane region" description="Helical" evidence="2">
    <location>
        <begin position="38"/>
        <end position="63"/>
    </location>
</feature>
<dbReference type="PANTHER" id="PTHR37814">
    <property type="entry name" value="CONSERVED MEMBRANE PROTEIN"/>
    <property type="match status" value="1"/>
</dbReference>
<protein>
    <recommendedName>
        <fullName evidence="5">Membrane protein YkvI</fullName>
    </recommendedName>
</protein>
<evidence type="ECO:0000313" key="3">
    <source>
        <dbReference type="EMBL" id="MEO3716259.1"/>
    </source>
</evidence>
<reference evidence="3" key="1">
    <citation type="submission" date="2023-05" db="EMBL/GenBank/DDBJ databases">
        <authorList>
            <person name="Du J."/>
        </authorList>
    </citation>
    <scope>NUCLEOTIDE SEQUENCE</scope>
    <source>
        <strain evidence="3">UMB1064</strain>
    </source>
</reference>
<evidence type="ECO:0000256" key="1">
    <source>
        <dbReference type="SAM" id="MobiDB-lite"/>
    </source>
</evidence>
<dbReference type="InterPro" id="IPR038728">
    <property type="entry name" value="YkvI-like"/>
</dbReference>
<dbReference type="PANTHER" id="PTHR37814:SF1">
    <property type="entry name" value="MEMBRANE PROTEIN"/>
    <property type="match status" value="1"/>
</dbReference>
<feature type="transmembrane region" description="Helical" evidence="2">
    <location>
        <begin position="140"/>
        <end position="161"/>
    </location>
</feature>
<feature type="transmembrane region" description="Helical" evidence="2">
    <location>
        <begin position="218"/>
        <end position="242"/>
    </location>
</feature>
<proteinExistence type="predicted"/>
<dbReference type="RefSeq" id="WP_284826513.1">
    <property type="nucleotide sequence ID" value="NZ_JASOOY020000005.1"/>
</dbReference>
<reference evidence="3" key="2">
    <citation type="submission" date="2024-05" db="EMBL/GenBank/DDBJ databases">
        <authorList>
            <person name="Wolfe A."/>
        </authorList>
    </citation>
    <scope>NUCLEOTIDE SEQUENCE</scope>
    <source>
        <strain evidence="3">UMB1064</strain>
    </source>
</reference>
<dbReference type="EMBL" id="JASOOY020000005">
    <property type="protein sequence ID" value="MEO3716259.1"/>
    <property type="molecule type" value="Genomic_DNA"/>
</dbReference>
<keyword evidence="2" id="KW-1133">Transmembrane helix</keyword>
<accession>A0AAW9STK6</accession>
<feature type="transmembrane region" description="Helical" evidence="2">
    <location>
        <begin position="83"/>
        <end position="103"/>
    </location>
</feature>
<feature type="transmembrane region" description="Helical" evidence="2">
    <location>
        <begin position="262"/>
        <end position="286"/>
    </location>
</feature>
<feature type="compositionally biased region" description="Basic and acidic residues" evidence="1">
    <location>
        <begin position="427"/>
        <end position="437"/>
    </location>
</feature>